<dbReference type="PANTHER" id="PTHR33463:SF220">
    <property type="entry name" value="NB-ARC DOMAIN-CONTAINING PROTEIN"/>
    <property type="match status" value="1"/>
</dbReference>
<evidence type="ECO:0000313" key="11">
    <source>
        <dbReference type="Proteomes" id="UP000030689"/>
    </source>
</evidence>
<dbReference type="GO" id="GO:0006952">
    <property type="term" value="P:defense response"/>
    <property type="evidence" value="ECO:0007669"/>
    <property type="project" value="UniProtKB-KW"/>
</dbReference>
<sequence length="843" mass="95634">MGNFLSPQLSFFECNQPLNQACGCLFGAGNYIHMMEANLEALENTLQQLVERRDDLLRRVVIEEDKGLQRLAQVQGWISRVERIEFQVSDVFKAKPTETGRLCLFRYCSKKCIPSCKYGKVVSKKLEEVKILLSEEALIKEVAGKAPVPKVGKKHIQTTVGLESMVEKAWNSLMDVERRILGLYGMGGVGKTTLLARINNKFVDEFDVVIWVVVSKDLQNEGIQNQILGRLGLDEKRKGETEKASSIYHILSKKKFVLLLDDLWSEVDLNKIGVPPPTRDNGSKIVFTTRSKEVCRDMGADDEMKVDCLSWDEAWELFRNTVGEATLKRHEEIAELAREIAKKCCGLPLALNVIGRAMAYKEGVHEWRYALEVLNLSSHKFKGMDDKILPILKFSYDDLKDQNVRSCFLYCSLFPEDYEIEKERLIEYWIGEGFINGNRGEDGSNNQGHAIIGSLVRAHLLMDVDRDAYLAEKVKMHDVLREMALWIGKEEETVCVKSGAKLRHIPNDIINWKVARRISLMSNQIEEISCSPKCPNLSTLFLGDNKLKVISGEFFRFMPALAVLDLSQNYDLCALPEEICSLSSLQYLNLSSTRIESLPVGLKGLRKLISLDLESTRKLRSIGGIGTSLPNLQVLKLIGSCVYIDAGLMEELQLLEHLKILTANVNDALILESIQKVERLASSLRVLFLDNISAEVVVLNTVALRGLQSLVIWYCKISEIKTEWESKEREEILCTSSQGFKHLSDVRIRHSEGPKDLTWLLFAQNLRSLFVDNSKSIEEIINREKGMSISNVLPHLSVPFRKLEHLRLFKLDELRSICSNSLVLPNLREFKVYYCPKLTKAAT</sequence>
<dbReference type="InterPro" id="IPR002182">
    <property type="entry name" value="NB-ARC"/>
</dbReference>
<dbReference type="EMBL" id="KI517416">
    <property type="protein sequence ID" value="ESQ47323.1"/>
    <property type="molecule type" value="Genomic_DNA"/>
</dbReference>
<feature type="coiled-coil region" evidence="7">
    <location>
        <begin position="32"/>
        <end position="66"/>
    </location>
</feature>
<dbReference type="Gene3D" id="1.10.10.10">
    <property type="entry name" value="Winged helix-like DNA-binding domain superfamily/Winged helix DNA-binding domain"/>
    <property type="match status" value="1"/>
</dbReference>
<evidence type="ECO:0000256" key="2">
    <source>
        <dbReference type="ARBA" id="ARBA00022614"/>
    </source>
</evidence>
<evidence type="ECO:0000256" key="5">
    <source>
        <dbReference type="ARBA" id="ARBA00022821"/>
    </source>
</evidence>
<evidence type="ECO:0000259" key="8">
    <source>
        <dbReference type="Pfam" id="PF00931"/>
    </source>
</evidence>
<dbReference type="PROSITE" id="PS51450">
    <property type="entry name" value="LRR"/>
    <property type="match status" value="1"/>
</dbReference>
<dbReference type="FunFam" id="1.10.8.430:FF:000003">
    <property type="entry name" value="Probable disease resistance protein At5g66910"/>
    <property type="match status" value="1"/>
</dbReference>
<feature type="non-terminal residue" evidence="10">
    <location>
        <position position="843"/>
    </location>
</feature>
<dbReference type="InterPro" id="IPR036388">
    <property type="entry name" value="WH-like_DNA-bd_sf"/>
</dbReference>
<dbReference type="SUPFAM" id="SSF52540">
    <property type="entry name" value="P-loop containing nucleoside triphosphate hydrolases"/>
    <property type="match status" value="1"/>
</dbReference>
<dbReference type="FunFam" id="1.10.10.10:FF:000322">
    <property type="entry name" value="Probable disease resistance protein At1g63360"/>
    <property type="match status" value="1"/>
</dbReference>
<protein>
    <submittedName>
        <fullName evidence="10">Uncharacterized protein</fullName>
    </submittedName>
</protein>
<evidence type="ECO:0000259" key="9">
    <source>
        <dbReference type="Pfam" id="PF23559"/>
    </source>
</evidence>
<evidence type="ECO:0000256" key="3">
    <source>
        <dbReference type="ARBA" id="ARBA00022737"/>
    </source>
</evidence>
<reference evidence="10 11" key="1">
    <citation type="journal article" date="2013" name="Front. Plant Sci.">
        <title>The Reference Genome of the Halophytic Plant Eutrema salsugineum.</title>
        <authorList>
            <person name="Yang R."/>
            <person name="Jarvis D.E."/>
            <person name="Chen H."/>
            <person name="Beilstein M.A."/>
            <person name="Grimwood J."/>
            <person name="Jenkins J."/>
            <person name="Shu S."/>
            <person name="Prochnik S."/>
            <person name="Xin M."/>
            <person name="Ma C."/>
            <person name="Schmutz J."/>
            <person name="Wing R.A."/>
            <person name="Mitchell-Olds T."/>
            <person name="Schumaker K.S."/>
            <person name="Wang X."/>
        </authorList>
    </citation>
    <scope>NUCLEOTIDE SEQUENCE [LARGE SCALE GENOMIC DNA]</scope>
</reference>
<evidence type="ECO:0000256" key="6">
    <source>
        <dbReference type="ARBA" id="ARBA00022840"/>
    </source>
</evidence>
<organism evidence="10 11">
    <name type="scientific">Eutrema salsugineum</name>
    <name type="common">Saltwater cress</name>
    <name type="synonym">Sisymbrium salsugineum</name>
    <dbReference type="NCBI Taxonomy" id="72664"/>
    <lineage>
        <taxon>Eukaryota</taxon>
        <taxon>Viridiplantae</taxon>
        <taxon>Streptophyta</taxon>
        <taxon>Embryophyta</taxon>
        <taxon>Tracheophyta</taxon>
        <taxon>Spermatophyta</taxon>
        <taxon>Magnoliopsida</taxon>
        <taxon>eudicotyledons</taxon>
        <taxon>Gunneridae</taxon>
        <taxon>Pentapetalae</taxon>
        <taxon>rosids</taxon>
        <taxon>malvids</taxon>
        <taxon>Brassicales</taxon>
        <taxon>Brassicaceae</taxon>
        <taxon>Eutremeae</taxon>
        <taxon>Eutrema</taxon>
    </lineage>
</organism>
<dbReference type="KEGG" id="eus:EUTSA_v10028114mg"/>
<evidence type="ECO:0000256" key="7">
    <source>
        <dbReference type="SAM" id="Coils"/>
    </source>
</evidence>
<dbReference type="FunFam" id="3.40.50.300:FF:001091">
    <property type="entry name" value="Probable disease resistance protein At1g61300"/>
    <property type="match status" value="1"/>
</dbReference>
<evidence type="ECO:0000256" key="4">
    <source>
        <dbReference type="ARBA" id="ARBA00022741"/>
    </source>
</evidence>
<name>V4M4V4_EUTSA</name>
<dbReference type="Pfam" id="PF00931">
    <property type="entry name" value="NB-ARC"/>
    <property type="match status" value="1"/>
</dbReference>
<dbReference type="InterPro" id="IPR042197">
    <property type="entry name" value="Apaf_helical"/>
</dbReference>
<keyword evidence="6" id="KW-0067">ATP-binding</keyword>
<dbReference type="OMA" id="KLEAVIW"/>
<dbReference type="Gene3D" id="3.40.50.300">
    <property type="entry name" value="P-loop containing nucleotide triphosphate hydrolases"/>
    <property type="match status" value="1"/>
</dbReference>
<dbReference type="GO" id="GO:0043531">
    <property type="term" value="F:ADP binding"/>
    <property type="evidence" value="ECO:0007669"/>
    <property type="project" value="InterPro"/>
</dbReference>
<keyword evidence="4" id="KW-0547">Nucleotide-binding</keyword>
<keyword evidence="11" id="KW-1185">Reference proteome</keyword>
<keyword evidence="7" id="KW-0175">Coiled coil</keyword>
<evidence type="ECO:0000313" key="10">
    <source>
        <dbReference type="EMBL" id="ESQ47323.1"/>
    </source>
</evidence>
<dbReference type="InterPro" id="IPR058922">
    <property type="entry name" value="WHD_DRP"/>
</dbReference>
<keyword evidence="5" id="KW-0611">Plant defense</keyword>
<dbReference type="SUPFAM" id="SSF52058">
    <property type="entry name" value="L domain-like"/>
    <property type="match status" value="1"/>
</dbReference>
<dbReference type="Gene3D" id="3.80.10.10">
    <property type="entry name" value="Ribonuclease Inhibitor"/>
    <property type="match status" value="1"/>
</dbReference>
<gene>
    <name evidence="10" type="ORF">EUTSA_v10028114mg</name>
</gene>
<proteinExistence type="inferred from homology"/>
<feature type="domain" description="NB-ARC" evidence="8">
    <location>
        <begin position="163"/>
        <end position="327"/>
    </location>
</feature>
<keyword evidence="2" id="KW-0433">Leucine-rich repeat</keyword>
<dbReference type="Pfam" id="PF13855">
    <property type="entry name" value="LRR_8"/>
    <property type="match status" value="1"/>
</dbReference>
<dbReference type="InterPro" id="IPR001611">
    <property type="entry name" value="Leu-rich_rpt"/>
</dbReference>
<feature type="domain" description="Disease resistance protein winged helix" evidence="9">
    <location>
        <begin position="413"/>
        <end position="484"/>
    </location>
</feature>
<comment type="similarity">
    <text evidence="1">Belongs to the disease resistance NB-LRR family.</text>
</comment>
<keyword evidence="3" id="KW-0677">Repeat</keyword>
<dbReference type="PRINTS" id="PR00364">
    <property type="entry name" value="DISEASERSIST"/>
</dbReference>
<dbReference type="PANTHER" id="PTHR33463">
    <property type="entry name" value="NB-ARC DOMAIN-CONTAINING PROTEIN-RELATED"/>
    <property type="match status" value="1"/>
</dbReference>
<dbReference type="Gene3D" id="1.10.8.430">
    <property type="entry name" value="Helical domain of apoptotic protease-activating factors"/>
    <property type="match status" value="1"/>
</dbReference>
<dbReference type="Gramene" id="ESQ47323">
    <property type="protein sequence ID" value="ESQ47323"/>
    <property type="gene ID" value="EUTSA_v10028114mg"/>
</dbReference>
<dbReference type="AlphaFoldDB" id="V4M4V4"/>
<dbReference type="InterPro" id="IPR032675">
    <property type="entry name" value="LRR_dom_sf"/>
</dbReference>
<accession>V4M4V4</accession>
<dbReference type="Pfam" id="PF23559">
    <property type="entry name" value="WHD_DRP"/>
    <property type="match status" value="1"/>
</dbReference>
<dbReference type="InterPro" id="IPR050905">
    <property type="entry name" value="Plant_NBS-LRR"/>
</dbReference>
<dbReference type="GO" id="GO:0005524">
    <property type="term" value="F:ATP binding"/>
    <property type="evidence" value="ECO:0007669"/>
    <property type="project" value="UniProtKB-KW"/>
</dbReference>
<dbReference type="InterPro" id="IPR027417">
    <property type="entry name" value="P-loop_NTPase"/>
</dbReference>
<dbReference type="Proteomes" id="UP000030689">
    <property type="component" value="Unassembled WGS sequence"/>
</dbReference>
<evidence type="ECO:0000256" key="1">
    <source>
        <dbReference type="ARBA" id="ARBA00008894"/>
    </source>
</evidence>
<dbReference type="eggNOG" id="KOG4658">
    <property type="taxonomic scope" value="Eukaryota"/>
</dbReference>